<name>A0A6I2UZK3_9FIRM</name>
<keyword evidence="5" id="KW-0456">Lyase</keyword>
<evidence type="ECO:0000313" key="6">
    <source>
        <dbReference type="Proteomes" id="UP000430222"/>
    </source>
</evidence>
<dbReference type="GO" id="GO:0051191">
    <property type="term" value="P:prosthetic group biosynthetic process"/>
    <property type="evidence" value="ECO:0007669"/>
    <property type="project" value="InterPro"/>
</dbReference>
<dbReference type="AlphaFoldDB" id="A0A6I2UZK3"/>
<dbReference type="RefSeq" id="WP_154620432.1">
    <property type="nucleotide sequence ID" value="NZ_VUNL01000005.1"/>
</dbReference>
<dbReference type="Proteomes" id="UP000430222">
    <property type="component" value="Unassembled WGS sequence"/>
</dbReference>
<sequence length="169" mass="19416">MLQGHPVNLTDMLAAREERARQQLALRQAWNLPLLSFCLNIPGPVKTTPLLRRLFRDTLQRIQKILSEQGIAVRELRERHETTGDEALLALDGEAAKVKQIMLRVEETHPLGRLFDLDVLTADGQKLSRPQPRRCLLCGRQAQDCARSRRHTVEALTAQIESMLRRYYD</sequence>
<protein>
    <recommendedName>
        <fullName evidence="1">citrate lyase holo-[acyl-carrier protein] synthase</fullName>
        <ecNumber evidence="1">2.7.7.61</ecNumber>
    </recommendedName>
</protein>
<dbReference type="GO" id="GO:0016829">
    <property type="term" value="F:lyase activity"/>
    <property type="evidence" value="ECO:0007669"/>
    <property type="project" value="UniProtKB-KW"/>
</dbReference>
<accession>A0A6I2UZK3</accession>
<keyword evidence="6" id="KW-1185">Reference proteome</keyword>
<evidence type="ECO:0000256" key="3">
    <source>
        <dbReference type="ARBA" id="ARBA00022695"/>
    </source>
</evidence>
<dbReference type="GO" id="GO:0050519">
    <property type="term" value="F:holo-citrate lyase synthase activity"/>
    <property type="evidence" value="ECO:0007669"/>
    <property type="project" value="UniProtKB-EC"/>
</dbReference>
<comment type="caution">
    <text evidence="5">The sequence shown here is derived from an EMBL/GenBank/DDBJ whole genome shotgun (WGS) entry which is preliminary data.</text>
</comment>
<keyword evidence="3 5" id="KW-0548">Nucleotidyltransferase</keyword>
<evidence type="ECO:0000256" key="4">
    <source>
        <dbReference type="ARBA" id="ARBA00048574"/>
    </source>
</evidence>
<evidence type="ECO:0000256" key="2">
    <source>
        <dbReference type="ARBA" id="ARBA00022679"/>
    </source>
</evidence>
<dbReference type="NCBIfam" id="TIGR03124">
    <property type="entry name" value="citrate_citX"/>
    <property type="match status" value="1"/>
</dbReference>
<organism evidence="5 6">
    <name type="scientific">Selenomonas montiformis</name>
    <dbReference type="NCBI Taxonomy" id="2652285"/>
    <lineage>
        <taxon>Bacteria</taxon>
        <taxon>Bacillati</taxon>
        <taxon>Bacillota</taxon>
        <taxon>Negativicutes</taxon>
        <taxon>Selenomonadales</taxon>
        <taxon>Selenomonadaceae</taxon>
        <taxon>Selenomonas</taxon>
    </lineage>
</organism>
<comment type="catalytic activity">
    <reaction evidence="4">
        <text>apo-[citrate lyase ACP] + 2'-(5''-triphospho-alpha-D-ribosyl)-3'-dephospho-CoA = holo-[citrate lyase ACP] + diphosphate</text>
        <dbReference type="Rhea" id="RHEA:16333"/>
        <dbReference type="Rhea" id="RHEA-COMP:10157"/>
        <dbReference type="Rhea" id="RHEA-COMP:10158"/>
        <dbReference type="ChEBI" id="CHEBI:29999"/>
        <dbReference type="ChEBI" id="CHEBI:33019"/>
        <dbReference type="ChEBI" id="CHEBI:61378"/>
        <dbReference type="ChEBI" id="CHEBI:82683"/>
        <dbReference type="EC" id="2.7.7.61"/>
    </reaction>
</comment>
<dbReference type="EMBL" id="VUNL01000005">
    <property type="protein sequence ID" value="MSV24662.1"/>
    <property type="molecule type" value="Genomic_DNA"/>
</dbReference>
<dbReference type="EC" id="2.7.7.61" evidence="1"/>
<evidence type="ECO:0000313" key="5">
    <source>
        <dbReference type="EMBL" id="MSV24662.1"/>
    </source>
</evidence>
<dbReference type="NCBIfam" id="NF002383">
    <property type="entry name" value="PRK01392.1"/>
    <property type="match status" value="1"/>
</dbReference>
<reference evidence="5 6" key="1">
    <citation type="submission" date="2019-08" db="EMBL/GenBank/DDBJ databases">
        <title>In-depth cultivation of the pig gut microbiome towards novel bacterial diversity and tailored functional studies.</title>
        <authorList>
            <person name="Wylensek D."/>
            <person name="Hitch T.C.A."/>
            <person name="Clavel T."/>
        </authorList>
    </citation>
    <scope>NUCLEOTIDE SEQUENCE [LARGE SCALE GENOMIC DNA]</scope>
    <source>
        <strain evidence="6">WCA-380-WT-3B3</strain>
    </source>
</reference>
<dbReference type="Pfam" id="PF03802">
    <property type="entry name" value="CitX"/>
    <property type="match status" value="1"/>
</dbReference>
<dbReference type="InterPro" id="IPR005551">
    <property type="entry name" value="CitX"/>
</dbReference>
<keyword evidence="2 5" id="KW-0808">Transferase</keyword>
<evidence type="ECO:0000256" key="1">
    <source>
        <dbReference type="ARBA" id="ARBA00012524"/>
    </source>
</evidence>
<proteinExistence type="predicted"/>
<gene>
    <name evidence="5" type="primary">citX</name>
    <name evidence="5" type="ORF">FYJ78_05585</name>
</gene>